<sequence>MLTQYWTETNFFQRHAAIVGSTGSGKSYTTARILEKINELNYSNVIVFDLHGEYNELSYAKQIKIGGGCNQLKMPLWFFKYEEIHSLFIESASGTSSNQRAVVVEHILEKKKEYIKENLANLFNKNVVTADTPIPFSAINLLNYLKGKDVEMIEGETAKGRPTSKQGHHYGKLTNLISRLQTKVDDKKYHFVFNEEDTLDFKYLNKFISTILNFKDERIKIIDVSEVPADILPIIIGVITRIIYDIQFWTTPDKEENRHPVLFVCDEAHIYMPHNTINLPSVTIKSLNVFERIAKEGRKYGVGLLMVSQRPSELNTTIVSQCNNLISLRISNDRDKTAVASLLTDSMVGLIENLPNLEIGQCMVIGDAIMLPSKIILDEPWEKPKSATIPFWDKWSTKENSKFDIDEALNNMIKQYRSSRDNIDQGV</sequence>
<dbReference type="STRING" id="1265818.MAQA_03981"/>
<keyword evidence="3" id="KW-1185">Reference proteome</keyword>
<accession>W7AZX3</accession>
<dbReference type="Proteomes" id="UP000019246">
    <property type="component" value="Unassembled WGS sequence"/>
</dbReference>
<feature type="domain" description="Helicase HerA central" evidence="1">
    <location>
        <begin position="10"/>
        <end position="242"/>
    </location>
</feature>
<dbReference type="InterPro" id="IPR027417">
    <property type="entry name" value="P-loop_NTPase"/>
</dbReference>
<dbReference type="PANTHER" id="PTHR42957:SF1">
    <property type="entry name" value="HELICASE MJ1565-RELATED"/>
    <property type="match status" value="1"/>
</dbReference>
<dbReference type="PANTHER" id="PTHR42957">
    <property type="entry name" value="HELICASE MJ1565-RELATED"/>
    <property type="match status" value="1"/>
</dbReference>
<evidence type="ECO:0000259" key="1">
    <source>
        <dbReference type="Pfam" id="PF01935"/>
    </source>
</evidence>
<organism evidence="2 3">
    <name type="scientific">Listeria aquatica FSL S10-1188</name>
    <dbReference type="NCBI Taxonomy" id="1265818"/>
    <lineage>
        <taxon>Bacteria</taxon>
        <taxon>Bacillati</taxon>
        <taxon>Bacillota</taxon>
        <taxon>Bacilli</taxon>
        <taxon>Bacillales</taxon>
        <taxon>Listeriaceae</taxon>
        <taxon>Listeria</taxon>
    </lineage>
</organism>
<dbReference type="RefSeq" id="WP_277619931.1">
    <property type="nucleotide sequence ID" value="NZ_AOCG01000004.1"/>
</dbReference>
<dbReference type="Gene3D" id="3.40.50.300">
    <property type="entry name" value="P-loop containing nucleotide triphosphate hydrolases"/>
    <property type="match status" value="2"/>
</dbReference>
<dbReference type="AlphaFoldDB" id="W7AZX3"/>
<dbReference type="CDD" id="cd01127">
    <property type="entry name" value="TrwB_TraG_TraD_VirD4"/>
    <property type="match status" value="1"/>
</dbReference>
<name>W7AZX3_9LIST</name>
<gene>
    <name evidence="2" type="ORF">MAQA_03981</name>
</gene>
<dbReference type="EMBL" id="AOCG01000004">
    <property type="protein sequence ID" value="EUJ20559.1"/>
    <property type="molecule type" value="Genomic_DNA"/>
</dbReference>
<dbReference type="PATRIC" id="fig|1265818.5.peg.795"/>
<dbReference type="Pfam" id="PF01935">
    <property type="entry name" value="DUF87"/>
    <property type="match status" value="1"/>
</dbReference>
<comment type="caution">
    <text evidence="2">The sequence shown here is derived from an EMBL/GenBank/DDBJ whole genome shotgun (WGS) entry which is preliminary data.</text>
</comment>
<evidence type="ECO:0000313" key="2">
    <source>
        <dbReference type="EMBL" id="EUJ20559.1"/>
    </source>
</evidence>
<protein>
    <recommendedName>
        <fullName evidence="1">Helicase HerA central domain-containing protein</fullName>
    </recommendedName>
</protein>
<proteinExistence type="predicted"/>
<reference evidence="2 3" key="1">
    <citation type="journal article" date="2014" name="Int. J. Syst. Evol. Microbiol.">
        <title>Listeria floridensis sp. nov., Listeria aquatica sp. nov., Listeria cornellensis sp. nov., Listeria riparia sp. nov. and Listeria grandensis sp. nov., from agricultural and natural environments.</title>
        <authorList>
            <person name="den Bakker H.C."/>
            <person name="Warchocki S."/>
            <person name="Wright E.M."/>
            <person name="Allred A.F."/>
            <person name="Ahlstrom C."/>
            <person name="Manuel C.S."/>
            <person name="Stasiewicz M.J."/>
            <person name="Burrell A."/>
            <person name="Roof S."/>
            <person name="Strawn L."/>
            <person name="Fortes E.D."/>
            <person name="Nightingale K.K."/>
            <person name="Kephart D."/>
            <person name="Wiedmann M."/>
        </authorList>
    </citation>
    <scope>NUCLEOTIDE SEQUENCE [LARGE SCALE GENOMIC DNA]</scope>
    <source>
        <strain evidence="2 3">FSL S10-1188</strain>
    </source>
</reference>
<dbReference type="InterPro" id="IPR002789">
    <property type="entry name" value="HerA_central"/>
</dbReference>
<evidence type="ECO:0000313" key="3">
    <source>
        <dbReference type="Proteomes" id="UP000019246"/>
    </source>
</evidence>
<dbReference type="InterPro" id="IPR008571">
    <property type="entry name" value="HerA-like"/>
</dbReference>
<dbReference type="SUPFAM" id="SSF52540">
    <property type="entry name" value="P-loop containing nucleoside triphosphate hydrolases"/>
    <property type="match status" value="1"/>
</dbReference>